<sequence length="151" mass="17233">MLEFVITYRTYFMKTIVCLLLIGIAVSGCAPSHYYIATAPVRIYADDHMTSRRLQDIPAGATLSVSDKSLFRSRYLIPVQYSGFRVYAYLPEAEFQRTERGKMTMYKSAKHFPSYTEPIANSANAQKHKASVYRSYPGGRVFYSSTPEINR</sequence>
<keyword evidence="2" id="KW-1185">Reference proteome</keyword>
<protein>
    <recommendedName>
        <fullName evidence="3">Lipoprotein</fullName>
    </recommendedName>
</protein>
<name>A0ABP8KIT7_9BACT</name>
<reference evidence="2" key="1">
    <citation type="journal article" date="2019" name="Int. J. Syst. Evol. Microbiol.">
        <title>The Global Catalogue of Microorganisms (GCM) 10K type strain sequencing project: providing services to taxonomists for standard genome sequencing and annotation.</title>
        <authorList>
            <consortium name="The Broad Institute Genomics Platform"/>
            <consortium name="The Broad Institute Genome Sequencing Center for Infectious Disease"/>
            <person name="Wu L."/>
            <person name="Ma J."/>
        </authorList>
    </citation>
    <scope>NUCLEOTIDE SEQUENCE [LARGE SCALE GENOMIC DNA]</scope>
    <source>
        <strain evidence="2">JCM 17925</strain>
    </source>
</reference>
<evidence type="ECO:0008006" key="3">
    <source>
        <dbReference type="Google" id="ProtNLM"/>
    </source>
</evidence>
<organism evidence="1 2">
    <name type="scientific">Nibrella viscosa</name>
    <dbReference type="NCBI Taxonomy" id="1084524"/>
    <lineage>
        <taxon>Bacteria</taxon>
        <taxon>Pseudomonadati</taxon>
        <taxon>Bacteroidota</taxon>
        <taxon>Cytophagia</taxon>
        <taxon>Cytophagales</taxon>
        <taxon>Spirosomataceae</taxon>
        <taxon>Nibrella</taxon>
    </lineage>
</organism>
<evidence type="ECO:0000313" key="1">
    <source>
        <dbReference type="EMBL" id="GAA4407147.1"/>
    </source>
</evidence>
<comment type="caution">
    <text evidence="1">The sequence shown here is derived from an EMBL/GenBank/DDBJ whole genome shotgun (WGS) entry which is preliminary data.</text>
</comment>
<proteinExistence type="predicted"/>
<evidence type="ECO:0000313" key="2">
    <source>
        <dbReference type="Proteomes" id="UP001500936"/>
    </source>
</evidence>
<dbReference type="EMBL" id="BAABHB010000005">
    <property type="protein sequence ID" value="GAA4407147.1"/>
    <property type="molecule type" value="Genomic_DNA"/>
</dbReference>
<accession>A0ABP8KIT7</accession>
<gene>
    <name evidence="1" type="ORF">GCM10023187_27380</name>
</gene>
<dbReference type="Proteomes" id="UP001500936">
    <property type="component" value="Unassembled WGS sequence"/>
</dbReference>